<proteinExistence type="predicted"/>
<sequence>AAPAPLSRASLPAAPGGSAPVRLETPTVRREEAKTPAQAGPSDPSTAGRVRVRQQYQGNLPPRWVSETLGLPDLIWRPEQDKPANQQEVVLALQDQGLFNHQDAVDAAHQGLMRTLEEWEDGDYWIQMGRNFNIHEGDGYSGELAPWWSLEILGFPTTVELGDAHSSILRTLLGQNNFHNTVDVQVKATALRRLRQLRSQASAPEPEAEVGMKPGTMKSTQRRARSPPAPRRHDAEAHVHFEEGQAPSPTGRTWDRGHSPGRRQQSSPQRKHRRSPSRPRRPPSPPPRRRSPSGKRQPSRESPSHPRWRTRSRSPAGRGPAPVAARTEATATELRPRHYAVEVISLGRRLQKMPRLRCGHGHEQAAFFLRQHDHYAPAQTVTFDTGFTGTFAFSQAFIERNGVSFKTTGAPSVRAFDGQEVQVSGHLTASHLLIEMEYNQAVSISAPRMELNETPWPVILGQEADIVVGLAFLDGCADFDLQAVDSAHRFVTISRIVPKAVRWRVQIDPADHLAYAHATITTDGSWASSDTPQQEQERHMFAREAGRRQAVAQRRRQKKLLCKWVRDKDAAQRREEEWQLEREQARRRELRAARQHRHVGSFTARQAPRPPGTRPRTSAVRP</sequence>
<evidence type="ECO:0000313" key="2">
    <source>
        <dbReference type="EMBL" id="GIL61543.1"/>
    </source>
</evidence>
<evidence type="ECO:0000256" key="1">
    <source>
        <dbReference type="SAM" id="MobiDB-lite"/>
    </source>
</evidence>
<feature type="non-terminal residue" evidence="2">
    <location>
        <position position="1"/>
    </location>
</feature>
<dbReference type="AlphaFoldDB" id="A0A8J4BH57"/>
<organism evidence="2 3">
    <name type="scientific">Volvox africanus</name>
    <dbReference type="NCBI Taxonomy" id="51714"/>
    <lineage>
        <taxon>Eukaryota</taxon>
        <taxon>Viridiplantae</taxon>
        <taxon>Chlorophyta</taxon>
        <taxon>core chlorophytes</taxon>
        <taxon>Chlorophyceae</taxon>
        <taxon>CS clade</taxon>
        <taxon>Chlamydomonadales</taxon>
        <taxon>Volvocaceae</taxon>
        <taxon>Volvox</taxon>
    </lineage>
</organism>
<feature type="region of interest" description="Disordered" evidence="1">
    <location>
        <begin position="582"/>
        <end position="622"/>
    </location>
</feature>
<protein>
    <submittedName>
        <fullName evidence="2">Uncharacterized protein</fullName>
    </submittedName>
</protein>
<dbReference type="EMBL" id="BNCO01000046">
    <property type="protein sequence ID" value="GIL61543.1"/>
    <property type="molecule type" value="Genomic_DNA"/>
</dbReference>
<feature type="region of interest" description="Disordered" evidence="1">
    <location>
        <begin position="1"/>
        <end position="49"/>
    </location>
</feature>
<feature type="compositionally biased region" description="Low complexity" evidence="1">
    <location>
        <begin position="315"/>
        <end position="332"/>
    </location>
</feature>
<feature type="compositionally biased region" description="Basic and acidic residues" evidence="1">
    <location>
        <begin position="231"/>
        <end position="243"/>
    </location>
</feature>
<feature type="compositionally biased region" description="Low complexity" evidence="1">
    <location>
        <begin position="1"/>
        <end position="20"/>
    </location>
</feature>
<feature type="compositionally biased region" description="Basic and acidic residues" evidence="1">
    <location>
        <begin position="582"/>
        <end position="592"/>
    </location>
</feature>
<feature type="compositionally biased region" description="Basic residues" evidence="1">
    <location>
        <begin position="269"/>
        <end position="293"/>
    </location>
</feature>
<comment type="caution">
    <text evidence="2">The sequence shown here is derived from an EMBL/GenBank/DDBJ whole genome shotgun (WGS) entry which is preliminary data.</text>
</comment>
<dbReference type="Proteomes" id="UP000747399">
    <property type="component" value="Unassembled WGS sequence"/>
</dbReference>
<accession>A0A8J4BH57</accession>
<keyword evidence="3" id="KW-1185">Reference proteome</keyword>
<feature type="region of interest" description="Disordered" evidence="1">
    <location>
        <begin position="197"/>
        <end position="332"/>
    </location>
</feature>
<name>A0A8J4BH57_9CHLO</name>
<evidence type="ECO:0000313" key="3">
    <source>
        <dbReference type="Proteomes" id="UP000747399"/>
    </source>
</evidence>
<gene>
    <name evidence="2" type="ORF">Vafri_15922</name>
</gene>
<reference evidence="2" key="1">
    <citation type="journal article" date="2021" name="Proc. Natl. Acad. Sci. U.S.A.">
        <title>Three genomes in the algal genus Volvox reveal the fate of a haploid sex-determining region after a transition to homothallism.</title>
        <authorList>
            <person name="Yamamoto K."/>
            <person name="Hamaji T."/>
            <person name="Kawai-Toyooka H."/>
            <person name="Matsuzaki R."/>
            <person name="Takahashi F."/>
            <person name="Nishimura Y."/>
            <person name="Kawachi M."/>
            <person name="Noguchi H."/>
            <person name="Minakuchi Y."/>
            <person name="Umen J.G."/>
            <person name="Toyoda A."/>
            <person name="Nozaki H."/>
        </authorList>
    </citation>
    <scope>NUCLEOTIDE SEQUENCE</scope>
    <source>
        <strain evidence="2">NIES-3780</strain>
    </source>
</reference>
<feature type="non-terminal residue" evidence="2">
    <location>
        <position position="622"/>
    </location>
</feature>